<accession>A0A518EQC6</accession>
<proteinExistence type="predicted"/>
<keyword evidence="2" id="KW-1185">Reference proteome</keyword>
<name>A0A518EQC6_9BACT</name>
<evidence type="ECO:0000313" key="1">
    <source>
        <dbReference type="EMBL" id="QDV06297.1"/>
    </source>
</evidence>
<reference evidence="1 2" key="1">
    <citation type="submission" date="2019-02" db="EMBL/GenBank/DDBJ databases">
        <title>Deep-cultivation of Planctomycetes and their phenomic and genomic characterization uncovers novel biology.</title>
        <authorList>
            <person name="Wiegand S."/>
            <person name="Jogler M."/>
            <person name="Boedeker C."/>
            <person name="Pinto D."/>
            <person name="Vollmers J."/>
            <person name="Rivas-Marin E."/>
            <person name="Kohn T."/>
            <person name="Peeters S.H."/>
            <person name="Heuer A."/>
            <person name="Rast P."/>
            <person name="Oberbeckmann S."/>
            <person name="Bunk B."/>
            <person name="Jeske O."/>
            <person name="Meyerdierks A."/>
            <person name="Storesund J.E."/>
            <person name="Kallscheuer N."/>
            <person name="Luecker S."/>
            <person name="Lage O.M."/>
            <person name="Pohl T."/>
            <person name="Merkel B.J."/>
            <person name="Hornburger P."/>
            <person name="Mueller R.-W."/>
            <person name="Bruemmer F."/>
            <person name="Labrenz M."/>
            <person name="Spormann A.M."/>
            <person name="Op den Camp H."/>
            <person name="Overmann J."/>
            <person name="Amann R."/>
            <person name="Jetten M.S.M."/>
            <person name="Mascher T."/>
            <person name="Medema M.H."/>
            <person name="Devos D.P."/>
            <person name="Kaster A.-K."/>
            <person name="Ovreas L."/>
            <person name="Rohde M."/>
            <person name="Galperin M.Y."/>
            <person name="Jogler C."/>
        </authorList>
    </citation>
    <scope>NUCLEOTIDE SEQUENCE [LARGE SCALE GENOMIC DNA]</scope>
    <source>
        <strain evidence="1 2">Poly30</strain>
    </source>
</reference>
<organism evidence="1 2">
    <name type="scientific">Saltatorellus ferox</name>
    <dbReference type="NCBI Taxonomy" id="2528018"/>
    <lineage>
        <taxon>Bacteria</taxon>
        <taxon>Pseudomonadati</taxon>
        <taxon>Planctomycetota</taxon>
        <taxon>Planctomycetia</taxon>
        <taxon>Planctomycetia incertae sedis</taxon>
        <taxon>Saltatorellus</taxon>
    </lineage>
</organism>
<dbReference type="Proteomes" id="UP000320390">
    <property type="component" value="Chromosome"/>
</dbReference>
<dbReference type="EMBL" id="CP036434">
    <property type="protein sequence ID" value="QDV06297.1"/>
    <property type="molecule type" value="Genomic_DNA"/>
</dbReference>
<dbReference type="AlphaFoldDB" id="A0A518EQC6"/>
<protein>
    <submittedName>
        <fullName evidence="1">Uncharacterized protein</fullName>
    </submittedName>
</protein>
<dbReference type="OrthoDB" id="304343at2"/>
<dbReference type="RefSeq" id="WP_145196354.1">
    <property type="nucleotide sequence ID" value="NZ_CP036434.1"/>
</dbReference>
<gene>
    <name evidence="1" type="ORF">Poly30_18060</name>
</gene>
<sequence>MPSRSRFPLRSSARPCGGVVVDPLLTTFAVDTASQDQSYPDVAYDATTDHYTYVYEDRFSGTDNDIFRTTLTSSGTFAHSGYIDGSSANWY</sequence>
<evidence type="ECO:0000313" key="2">
    <source>
        <dbReference type="Proteomes" id="UP000320390"/>
    </source>
</evidence>